<evidence type="ECO:0000313" key="3">
    <source>
        <dbReference type="Proteomes" id="UP000182693"/>
    </source>
</evidence>
<sequence length="90" mass="11226">MKRWLLEFTLDAERDLAKLDCEIRRRIIDKLDWLLENFEAIFPSVLSGEFREFYKLRVGDWRVIYKINWEERIIIVCCVDRRDKIYKKRK</sequence>
<organism evidence="2 3">
    <name type="scientific">Candidatus Wolfebacteria bacterium CG1_02_39_135</name>
    <dbReference type="NCBI Taxonomy" id="1805425"/>
    <lineage>
        <taxon>Bacteria</taxon>
        <taxon>Candidatus Wolfeibacteriota</taxon>
    </lineage>
</organism>
<dbReference type="Proteomes" id="UP000182693">
    <property type="component" value="Unassembled WGS sequence"/>
</dbReference>
<dbReference type="STRING" id="1805425.AUJ30_00580"/>
<dbReference type="AlphaFoldDB" id="A0A1J4XVG2"/>
<name>A0A1J4XVG2_9BACT</name>
<proteinExistence type="predicted"/>
<dbReference type="EMBL" id="MNWX01000009">
    <property type="protein sequence ID" value="OIO65732.1"/>
    <property type="molecule type" value="Genomic_DNA"/>
</dbReference>
<gene>
    <name evidence="2" type="ORF">AUJ30_00580</name>
</gene>
<evidence type="ECO:0008006" key="4">
    <source>
        <dbReference type="Google" id="ProtNLM"/>
    </source>
</evidence>
<evidence type="ECO:0000313" key="2">
    <source>
        <dbReference type="EMBL" id="OIO65732.1"/>
    </source>
</evidence>
<dbReference type="InterPro" id="IPR035093">
    <property type="entry name" value="RelE/ParE_toxin_dom_sf"/>
</dbReference>
<dbReference type="PANTHER" id="PTHR38813">
    <property type="match status" value="1"/>
</dbReference>
<reference evidence="2 3" key="1">
    <citation type="journal article" date="2016" name="Environ. Microbiol.">
        <title>Genomic resolution of a cold subsurface aquifer community provides metabolic insights for novel microbes adapted to high CO concentrations.</title>
        <authorList>
            <person name="Probst A.J."/>
            <person name="Castelle C.J."/>
            <person name="Singh A."/>
            <person name="Brown C.T."/>
            <person name="Anantharaman K."/>
            <person name="Sharon I."/>
            <person name="Hug L.A."/>
            <person name="Burstein D."/>
            <person name="Emerson J.B."/>
            <person name="Thomas B.C."/>
            <person name="Banfield J.F."/>
        </authorList>
    </citation>
    <scope>NUCLEOTIDE SEQUENCE [LARGE SCALE GENOMIC DNA]</scope>
    <source>
        <strain evidence="2">CG1_02_39_135</strain>
    </source>
</reference>
<protein>
    <recommendedName>
        <fullName evidence="4">Addiction module toxin RelE</fullName>
    </recommendedName>
</protein>
<dbReference type="SUPFAM" id="SSF143011">
    <property type="entry name" value="RelE-like"/>
    <property type="match status" value="1"/>
</dbReference>
<evidence type="ECO:0000256" key="1">
    <source>
        <dbReference type="ARBA" id="ARBA00022649"/>
    </source>
</evidence>
<dbReference type="Gene3D" id="3.30.2310.20">
    <property type="entry name" value="RelE-like"/>
    <property type="match status" value="1"/>
</dbReference>
<keyword evidence="1" id="KW-1277">Toxin-antitoxin system</keyword>
<comment type="caution">
    <text evidence="2">The sequence shown here is derived from an EMBL/GenBank/DDBJ whole genome shotgun (WGS) entry which is preliminary data.</text>
</comment>
<dbReference type="InterPro" id="IPR052747">
    <property type="entry name" value="TA_system_RelE_toxin"/>
</dbReference>
<accession>A0A1J4XVG2</accession>
<dbReference type="Pfam" id="PF05016">
    <property type="entry name" value="ParE_toxin"/>
    <property type="match status" value="1"/>
</dbReference>
<dbReference type="InterPro" id="IPR007712">
    <property type="entry name" value="RelE/ParE_toxin"/>
</dbReference>
<dbReference type="PANTHER" id="PTHR38813:SF1">
    <property type="entry name" value="TOXIN RELE1-RELATED"/>
    <property type="match status" value="1"/>
</dbReference>